<dbReference type="PANTHER" id="PTHR37042:SF4">
    <property type="entry name" value="OUTER MEMBRANE PROTEIN RV1973"/>
    <property type="match status" value="1"/>
</dbReference>
<keyword evidence="2 4" id="KW-0472">Membrane</keyword>
<evidence type="ECO:0000256" key="2">
    <source>
        <dbReference type="ARBA" id="ARBA00023136"/>
    </source>
</evidence>
<protein>
    <submittedName>
        <fullName evidence="5">Twin-arginine translocation pathway signal</fullName>
    </submittedName>
</protein>
<feature type="compositionally biased region" description="Acidic residues" evidence="3">
    <location>
        <begin position="14"/>
        <end position="24"/>
    </location>
</feature>
<feature type="transmembrane region" description="Helical" evidence="4">
    <location>
        <begin position="57"/>
        <end position="77"/>
    </location>
</feature>
<name>A0A2S6AMX1_9NOCA</name>
<evidence type="ECO:0000313" key="5">
    <source>
        <dbReference type="EMBL" id="PPJ36570.1"/>
    </source>
</evidence>
<gene>
    <name evidence="5" type="ORF">C5E45_19330</name>
</gene>
<feature type="region of interest" description="Disordered" evidence="3">
    <location>
        <begin position="1"/>
        <end position="49"/>
    </location>
</feature>
<evidence type="ECO:0000313" key="6">
    <source>
        <dbReference type="Proteomes" id="UP000239874"/>
    </source>
</evidence>
<dbReference type="RefSeq" id="WP_146099026.1">
    <property type="nucleotide sequence ID" value="NZ_PSZC01000013.1"/>
</dbReference>
<keyword evidence="4" id="KW-0812">Transmembrane</keyword>
<reference evidence="5 6" key="1">
    <citation type="submission" date="2018-02" db="EMBL/GenBank/DDBJ databases">
        <title>8 Nocardia nova and 1 Nocardia cyriacigeorgica strain used for evolution to TMP-SMX.</title>
        <authorList>
            <person name="Mehta H."/>
            <person name="Weng J."/>
            <person name="Shamoo Y."/>
        </authorList>
    </citation>
    <scope>NUCLEOTIDE SEQUENCE [LARGE SCALE GENOMIC DNA]</scope>
    <source>
        <strain evidence="5 6">MDA3139</strain>
    </source>
</reference>
<dbReference type="AlphaFoldDB" id="A0A2S6AMX1"/>
<comment type="caution">
    <text evidence="5">The sequence shown here is derived from an EMBL/GenBank/DDBJ whole genome shotgun (WGS) entry which is preliminary data.</text>
</comment>
<dbReference type="PANTHER" id="PTHR37042">
    <property type="entry name" value="OUTER MEMBRANE PROTEIN RV1973"/>
    <property type="match status" value="1"/>
</dbReference>
<keyword evidence="4" id="KW-1133">Transmembrane helix</keyword>
<evidence type="ECO:0000256" key="3">
    <source>
        <dbReference type="SAM" id="MobiDB-lite"/>
    </source>
</evidence>
<organism evidence="5 6">
    <name type="scientific">Nocardia nova</name>
    <dbReference type="NCBI Taxonomy" id="37330"/>
    <lineage>
        <taxon>Bacteria</taxon>
        <taxon>Bacillati</taxon>
        <taxon>Actinomycetota</taxon>
        <taxon>Actinomycetes</taxon>
        <taxon>Mycobacteriales</taxon>
        <taxon>Nocardiaceae</taxon>
        <taxon>Nocardia</taxon>
    </lineage>
</organism>
<proteinExistence type="predicted"/>
<dbReference type="GO" id="GO:0016020">
    <property type="term" value="C:membrane"/>
    <property type="evidence" value="ECO:0007669"/>
    <property type="project" value="UniProtKB-SubCell"/>
</dbReference>
<comment type="subcellular location">
    <subcellularLocation>
        <location evidence="1">Membrane</location>
    </subcellularLocation>
</comment>
<accession>A0A2S6AMX1</accession>
<dbReference type="EMBL" id="PSZC01000013">
    <property type="protein sequence ID" value="PPJ36570.1"/>
    <property type="molecule type" value="Genomic_DNA"/>
</dbReference>
<evidence type="ECO:0000256" key="1">
    <source>
        <dbReference type="ARBA" id="ARBA00004370"/>
    </source>
</evidence>
<dbReference type="Proteomes" id="UP000239874">
    <property type="component" value="Unassembled WGS sequence"/>
</dbReference>
<evidence type="ECO:0000256" key="4">
    <source>
        <dbReference type="SAM" id="Phobius"/>
    </source>
</evidence>
<sequence length="210" mass="22425">MSAVDTKPGPQSDTDTDTEIEVAAETDSGTASLREAPVSEPDTGTRHGRGAWRRRTMVAALLLVTILGVFASSILFVRTQHARDRRADTIAVEQAAREGAESILSYQPATVDADLAKAKDMLTGDFRDYYTRFTGDVVAPASKQKKIATTATVQAVGAVTVDDGKATVLIFVNQRTTSADSPQPADSASSVRVGLVREGGRWLIDKFDPV</sequence>